<evidence type="ECO:0000256" key="3">
    <source>
        <dbReference type="ARBA" id="ARBA00022692"/>
    </source>
</evidence>
<organism evidence="7 8">
    <name type="scientific">Rhodoplanes roseus</name>
    <dbReference type="NCBI Taxonomy" id="29409"/>
    <lineage>
        <taxon>Bacteria</taxon>
        <taxon>Pseudomonadati</taxon>
        <taxon>Pseudomonadota</taxon>
        <taxon>Alphaproteobacteria</taxon>
        <taxon>Hyphomicrobiales</taxon>
        <taxon>Nitrobacteraceae</taxon>
        <taxon>Rhodoplanes</taxon>
    </lineage>
</organism>
<evidence type="ECO:0000313" key="8">
    <source>
        <dbReference type="Proteomes" id="UP000249130"/>
    </source>
</evidence>
<proteinExistence type="predicted"/>
<evidence type="ECO:0000256" key="2">
    <source>
        <dbReference type="ARBA" id="ARBA00022448"/>
    </source>
</evidence>
<sequence length="107" mass="11679">LGLALFLGCLTTVLEEGQRELWFQSELIVGLSLASFLGLVLLIVGQRRAAEPVIDLSILFERSFGSVFLMSLVTGAALYGILYLIPQFLAQIPDYNAYQSGLIVLIS</sequence>
<keyword evidence="5 6" id="KW-0472">Membrane</keyword>
<gene>
    <name evidence="7" type="ORF">CH341_31810</name>
</gene>
<evidence type="ECO:0000256" key="6">
    <source>
        <dbReference type="SAM" id="Phobius"/>
    </source>
</evidence>
<dbReference type="AlphaFoldDB" id="A0A327KDQ6"/>
<dbReference type="PANTHER" id="PTHR42718">
    <property type="entry name" value="MAJOR FACILITATOR SUPERFAMILY MULTIDRUG TRANSPORTER MFSC"/>
    <property type="match status" value="1"/>
</dbReference>
<dbReference type="SUPFAM" id="SSF103473">
    <property type="entry name" value="MFS general substrate transporter"/>
    <property type="match status" value="1"/>
</dbReference>
<name>A0A327KDQ6_9BRAD</name>
<reference evidence="7 8" key="1">
    <citation type="submission" date="2017-07" db="EMBL/GenBank/DDBJ databases">
        <title>Draft Genome Sequences of Select Purple Nonsulfur Bacteria.</title>
        <authorList>
            <person name="Lasarre B."/>
            <person name="Mckinlay J.B."/>
        </authorList>
    </citation>
    <scope>NUCLEOTIDE SEQUENCE [LARGE SCALE GENOMIC DNA]</scope>
    <source>
        <strain evidence="7 8">DSM 5909</strain>
    </source>
</reference>
<dbReference type="Proteomes" id="UP000249130">
    <property type="component" value="Unassembled WGS sequence"/>
</dbReference>
<evidence type="ECO:0000256" key="4">
    <source>
        <dbReference type="ARBA" id="ARBA00022989"/>
    </source>
</evidence>
<dbReference type="InterPro" id="IPR036259">
    <property type="entry name" value="MFS_trans_sf"/>
</dbReference>
<dbReference type="PANTHER" id="PTHR42718:SF9">
    <property type="entry name" value="MAJOR FACILITATOR SUPERFAMILY MULTIDRUG TRANSPORTER MFSC"/>
    <property type="match status" value="1"/>
</dbReference>
<keyword evidence="8" id="KW-1185">Reference proteome</keyword>
<keyword evidence="4 6" id="KW-1133">Transmembrane helix</keyword>
<feature type="non-terminal residue" evidence="7">
    <location>
        <position position="107"/>
    </location>
</feature>
<dbReference type="GO" id="GO:0016020">
    <property type="term" value="C:membrane"/>
    <property type="evidence" value="ECO:0007669"/>
    <property type="project" value="UniProtKB-SubCell"/>
</dbReference>
<keyword evidence="3 6" id="KW-0812">Transmembrane</keyword>
<comment type="subcellular location">
    <subcellularLocation>
        <location evidence="1">Membrane</location>
        <topology evidence="1">Multi-pass membrane protein</topology>
    </subcellularLocation>
</comment>
<feature type="transmembrane region" description="Helical" evidence="6">
    <location>
        <begin position="64"/>
        <end position="85"/>
    </location>
</feature>
<evidence type="ECO:0000256" key="1">
    <source>
        <dbReference type="ARBA" id="ARBA00004141"/>
    </source>
</evidence>
<evidence type="ECO:0000313" key="7">
    <source>
        <dbReference type="EMBL" id="RAI33398.1"/>
    </source>
</evidence>
<evidence type="ECO:0000256" key="5">
    <source>
        <dbReference type="ARBA" id="ARBA00023136"/>
    </source>
</evidence>
<comment type="caution">
    <text evidence="7">The sequence shown here is derived from an EMBL/GenBank/DDBJ whole genome shotgun (WGS) entry which is preliminary data.</text>
</comment>
<keyword evidence="2" id="KW-0813">Transport</keyword>
<protein>
    <submittedName>
        <fullName evidence="7">EmrB/QacA family drug resistance transporter</fullName>
    </submittedName>
</protein>
<feature type="non-terminal residue" evidence="7">
    <location>
        <position position="1"/>
    </location>
</feature>
<accession>A0A327KDQ6</accession>
<feature type="transmembrane region" description="Helical" evidence="6">
    <location>
        <begin position="27"/>
        <end position="44"/>
    </location>
</feature>
<dbReference type="EMBL" id="NPEX01000710">
    <property type="protein sequence ID" value="RAI33398.1"/>
    <property type="molecule type" value="Genomic_DNA"/>
</dbReference>